<name>A0AAP0E5S9_9MAGN</name>
<sequence>MPCPCQGAALLVPREPAKVLPCSCQGAALLVPRESASLVPKEPARIMPCSCQGAALLMPREPASLVPKEHAKALPCSCQGPCQGATVLPPRNVSRNYADTIKDLKLQIEEKEKIPFRKLKLIYEGKLLKDVNTLAECNIQKESNLQLHVYG</sequence>
<comment type="caution">
    <text evidence="3">The sequence shown here is derived from an EMBL/GenBank/DDBJ whole genome shotgun (WGS) entry which is preliminary data.</text>
</comment>
<dbReference type="InterPro" id="IPR050158">
    <property type="entry name" value="Ubiquitin_ubiquitin-like"/>
</dbReference>
<dbReference type="SUPFAM" id="SSF54236">
    <property type="entry name" value="Ubiquitin-like"/>
    <property type="match status" value="1"/>
</dbReference>
<evidence type="ECO:0000313" key="3">
    <source>
        <dbReference type="EMBL" id="KAK9083153.1"/>
    </source>
</evidence>
<feature type="domain" description="Ubiquitin-like" evidence="2">
    <location>
        <begin position="99"/>
        <end position="151"/>
    </location>
</feature>
<dbReference type="InterPro" id="IPR019956">
    <property type="entry name" value="Ubiquitin_dom"/>
</dbReference>
<evidence type="ECO:0000259" key="2">
    <source>
        <dbReference type="PROSITE" id="PS50053"/>
    </source>
</evidence>
<gene>
    <name evidence="3" type="ORF">Scep_029624</name>
</gene>
<dbReference type="PROSITE" id="PS50053">
    <property type="entry name" value="UBIQUITIN_2"/>
    <property type="match status" value="1"/>
</dbReference>
<evidence type="ECO:0000313" key="4">
    <source>
        <dbReference type="Proteomes" id="UP001419268"/>
    </source>
</evidence>
<dbReference type="GO" id="GO:0003729">
    <property type="term" value="F:mRNA binding"/>
    <property type="evidence" value="ECO:0007669"/>
    <property type="project" value="UniProtKB-ARBA"/>
</dbReference>
<accession>A0AAP0E5S9</accession>
<dbReference type="SMART" id="SM00213">
    <property type="entry name" value="UBQ"/>
    <property type="match status" value="1"/>
</dbReference>
<dbReference type="InterPro" id="IPR029071">
    <property type="entry name" value="Ubiquitin-like_domsf"/>
</dbReference>
<keyword evidence="4" id="KW-1185">Reference proteome</keyword>
<dbReference type="PANTHER" id="PTHR10666">
    <property type="entry name" value="UBIQUITIN"/>
    <property type="match status" value="1"/>
</dbReference>
<dbReference type="Pfam" id="PF00240">
    <property type="entry name" value="ubiquitin"/>
    <property type="match status" value="1"/>
</dbReference>
<dbReference type="AlphaFoldDB" id="A0AAP0E5S9"/>
<dbReference type="CDD" id="cd17039">
    <property type="entry name" value="Ubl_ubiquitin_like"/>
    <property type="match status" value="1"/>
</dbReference>
<dbReference type="Gene3D" id="3.10.20.90">
    <property type="entry name" value="Phosphatidylinositol 3-kinase Catalytic Subunit, Chain A, domain 1"/>
    <property type="match status" value="1"/>
</dbReference>
<evidence type="ECO:0000256" key="1">
    <source>
        <dbReference type="ARBA" id="ARBA00022499"/>
    </source>
</evidence>
<dbReference type="PRINTS" id="PR00348">
    <property type="entry name" value="UBIQUITIN"/>
</dbReference>
<dbReference type="InterPro" id="IPR000626">
    <property type="entry name" value="Ubiquitin-like_dom"/>
</dbReference>
<keyword evidence="1" id="KW-1017">Isopeptide bond</keyword>
<organism evidence="3 4">
    <name type="scientific">Stephania cephalantha</name>
    <dbReference type="NCBI Taxonomy" id="152367"/>
    <lineage>
        <taxon>Eukaryota</taxon>
        <taxon>Viridiplantae</taxon>
        <taxon>Streptophyta</taxon>
        <taxon>Embryophyta</taxon>
        <taxon>Tracheophyta</taxon>
        <taxon>Spermatophyta</taxon>
        <taxon>Magnoliopsida</taxon>
        <taxon>Ranunculales</taxon>
        <taxon>Menispermaceae</taxon>
        <taxon>Menispermoideae</taxon>
        <taxon>Cissampelideae</taxon>
        <taxon>Stephania</taxon>
    </lineage>
</organism>
<protein>
    <recommendedName>
        <fullName evidence="2">Ubiquitin-like domain-containing protein</fullName>
    </recommendedName>
</protein>
<reference evidence="3 4" key="1">
    <citation type="submission" date="2024-01" db="EMBL/GenBank/DDBJ databases">
        <title>Genome assemblies of Stephania.</title>
        <authorList>
            <person name="Yang L."/>
        </authorList>
    </citation>
    <scope>NUCLEOTIDE SEQUENCE [LARGE SCALE GENOMIC DNA]</scope>
    <source>
        <strain evidence="3">JXDWG</strain>
        <tissue evidence="3">Leaf</tissue>
    </source>
</reference>
<dbReference type="Proteomes" id="UP001419268">
    <property type="component" value="Unassembled WGS sequence"/>
</dbReference>
<proteinExistence type="predicted"/>
<dbReference type="EMBL" id="JBBNAG010000013">
    <property type="protein sequence ID" value="KAK9083153.1"/>
    <property type="molecule type" value="Genomic_DNA"/>
</dbReference>